<accession>A0AAW0KW81</accession>
<name>A0AAW0KW81_QUESU</name>
<protein>
    <submittedName>
        <fullName evidence="2">E3 ubiquitin-protein ligase sinat5</fullName>
    </submittedName>
</protein>
<dbReference type="AlphaFoldDB" id="A0AAW0KW81"/>
<gene>
    <name evidence="2" type="primary">SINAT5_2</name>
    <name evidence="2" type="ORF">CFP56_012915</name>
</gene>
<organism evidence="2 3">
    <name type="scientific">Quercus suber</name>
    <name type="common">Cork oak</name>
    <dbReference type="NCBI Taxonomy" id="58331"/>
    <lineage>
        <taxon>Eukaryota</taxon>
        <taxon>Viridiplantae</taxon>
        <taxon>Streptophyta</taxon>
        <taxon>Embryophyta</taxon>
        <taxon>Tracheophyta</taxon>
        <taxon>Spermatophyta</taxon>
        <taxon>Magnoliopsida</taxon>
        <taxon>eudicotyledons</taxon>
        <taxon>Gunneridae</taxon>
        <taxon>Pentapetalae</taxon>
        <taxon>rosids</taxon>
        <taxon>fabids</taxon>
        <taxon>Fagales</taxon>
        <taxon>Fagaceae</taxon>
        <taxon>Quercus</taxon>
    </lineage>
</organism>
<evidence type="ECO:0000313" key="3">
    <source>
        <dbReference type="Proteomes" id="UP000237347"/>
    </source>
</evidence>
<keyword evidence="1" id="KW-0732">Signal</keyword>
<keyword evidence="3" id="KW-1185">Reference proteome</keyword>
<sequence length="89" mass="10240">MRKLAILAFLWYFIRHLSIRDSHKIIRDRKELKLRITRRIWKEQQNIEGGVCIHAVCSCSISKSCCPLVSLMPAASLQYLSHTCNGIVA</sequence>
<proteinExistence type="predicted"/>
<reference evidence="2 3" key="1">
    <citation type="journal article" date="2018" name="Sci. Data">
        <title>The draft genome sequence of cork oak.</title>
        <authorList>
            <person name="Ramos A.M."/>
            <person name="Usie A."/>
            <person name="Barbosa P."/>
            <person name="Barros P.M."/>
            <person name="Capote T."/>
            <person name="Chaves I."/>
            <person name="Simoes F."/>
            <person name="Abreu I."/>
            <person name="Carrasquinho I."/>
            <person name="Faro C."/>
            <person name="Guimaraes J.B."/>
            <person name="Mendonca D."/>
            <person name="Nobrega F."/>
            <person name="Rodrigues L."/>
            <person name="Saibo N.J.M."/>
            <person name="Varela M.C."/>
            <person name="Egas C."/>
            <person name="Matos J."/>
            <person name="Miguel C.M."/>
            <person name="Oliveira M.M."/>
            <person name="Ricardo C.P."/>
            <person name="Goncalves S."/>
        </authorList>
    </citation>
    <scope>NUCLEOTIDE SEQUENCE [LARGE SCALE GENOMIC DNA]</scope>
    <source>
        <strain evidence="3">cv. HL8</strain>
    </source>
</reference>
<evidence type="ECO:0000313" key="2">
    <source>
        <dbReference type="EMBL" id="KAK7843175.1"/>
    </source>
</evidence>
<dbReference type="Proteomes" id="UP000237347">
    <property type="component" value="Unassembled WGS sequence"/>
</dbReference>
<feature type="chain" id="PRO_5043497308" evidence="1">
    <location>
        <begin position="17"/>
        <end position="89"/>
    </location>
</feature>
<comment type="caution">
    <text evidence="2">The sequence shown here is derived from an EMBL/GenBank/DDBJ whole genome shotgun (WGS) entry which is preliminary data.</text>
</comment>
<feature type="signal peptide" evidence="1">
    <location>
        <begin position="1"/>
        <end position="16"/>
    </location>
</feature>
<dbReference type="EMBL" id="PKMF04000209">
    <property type="protein sequence ID" value="KAK7843175.1"/>
    <property type="molecule type" value="Genomic_DNA"/>
</dbReference>
<evidence type="ECO:0000256" key="1">
    <source>
        <dbReference type="SAM" id="SignalP"/>
    </source>
</evidence>